<dbReference type="InterPro" id="IPR004560">
    <property type="entry name" value="L-Ru-5P_3-Epase"/>
</dbReference>
<dbReference type="PANTHER" id="PTHR43489:SF1">
    <property type="entry name" value="L-RIBULOSE-5-PHOSPHATE 3-EPIMERASE SGBU-RELATED"/>
    <property type="match status" value="1"/>
</dbReference>
<dbReference type="InterPro" id="IPR050417">
    <property type="entry name" value="Sugar_Epim/Isomerase"/>
</dbReference>
<dbReference type="NCBIfam" id="NF009688">
    <property type="entry name" value="PRK13209.1"/>
    <property type="match status" value="1"/>
</dbReference>
<keyword evidence="1 4" id="KW-0413">Isomerase</keyword>
<dbReference type="GO" id="GO:0034015">
    <property type="term" value="F:L-ribulose-5-phosphate 3-epimerase activity"/>
    <property type="evidence" value="ECO:0007669"/>
    <property type="project" value="TreeGrafter"/>
</dbReference>
<dbReference type="EMBL" id="QQRD01000003">
    <property type="protein sequence ID" value="MXR56796.1"/>
    <property type="molecule type" value="Genomic_DNA"/>
</dbReference>
<evidence type="ECO:0000256" key="2">
    <source>
        <dbReference type="NCBIfam" id="TIGR00542"/>
    </source>
</evidence>
<evidence type="ECO:0000256" key="1">
    <source>
        <dbReference type="ARBA" id="ARBA00023235"/>
    </source>
</evidence>
<sequence>MLKTQRQKQRNSKMSLKNTEANFFVGIYEKAIDKRFSFVDKIKIAKKAGFNFIEMSVDETDEFAARLDFSNKEISEIRTALFENDFYINSMCLSLHRKFPFGSADEKVREKSIEIMEKALILAKKLGISIIQLAAYDIYYEKEHQNSEIFFIKTMKKIVYLAKKYSITIAFESMDRKFAGTISRLLYLQKSIGGGVFLYPDIGNLTRFSNDLEAEIKLGKSEIVAFHFKDTLPNTFKNLDFGQGDVNFVNVFKYILNAKINVPFVIEMWHKPENFDQKTNFSHNFAIQVNIIKNARDFFEQQLRLAHESQG</sequence>
<protein>
    <recommendedName>
        <fullName evidence="2">L-ribulose-5-phosphate 3-epimerase</fullName>
    </recommendedName>
</protein>
<dbReference type="NCBIfam" id="TIGR00542">
    <property type="entry name" value="hxl6Piso_put"/>
    <property type="match status" value="1"/>
</dbReference>
<name>A0AAW9XBP4_MESFC</name>
<dbReference type="PANTHER" id="PTHR43489">
    <property type="entry name" value="ISOMERASE"/>
    <property type="match status" value="1"/>
</dbReference>
<evidence type="ECO:0000259" key="3">
    <source>
        <dbReference type="Pfam" id="PF01261"/>
    </source>
</evidence>
<dbReference type="SUPFAM" id="SSF51658">
    <property type="entry name" value="Xylose isomerase-like"/>
    <property type="match status" value="1"/>
</dbReference>
<dbReference type="InterPro" id="IPR013022">
    <property type="entry name" value="Xyl_isomerase-like_TIM-brl"/>
</dbReference>
<reference evidence="4" key="1">
    <citation type="submission" date="2018-07" db="EMBL/GenBank/DDBJ databases">
        <title>Genetic characterization of Mycoplasma hyopneumoniae, M. hyorhinis and M. flocculare isolates through whole genome sequencing analysis: comparative analysis of sequence types and putative genes involved in virulence.</title>
        <authorList>
            <person name="Fourour S."/>
            <person name="Lucas P."/>
            <person name="Touzain F."/>
            <person name="Tocqueville V."/>
            <person name="Kempf I."/>
            <person name="Marois-Crehan C."/>
        </authorList>
    </citation>
    <scope>NUCLEOTIDE SEQUENCE</scope>
    <source>
        <strain evidence="4">MF22</strain>
    </source>
</reference>
<feature type="domain" description="Xylose isomerase-like TIM barrel" evidence="3">
    <location>
        <begin position="43"/>
        <end position="277"/>
    </location>
</feature>
<evidence type="ECO:0000313" key="4">
    <source>
        <dbReference type="EMBL" id="MXR56796.1"/>
    </source>
</evidence>
<proteinExistence type="predicted"/>
<dbReference type="NCBIfam" id="NF009689">
    <property type="entry name" value="PRK13210.1"/>
    <property type="match status" value="1"/>
</dbReference>
<dbReference type="AlphaFoldDB" id="A0AAW9XBP4"/>
<gene>
    <name evidence="4" type="ORF">DR094_02160</name>
</gene>
<organism evidence="4 5">
    <name type="scientific">Mesomycoplasma flocculare</name>
    <name type="common">Mycoplasma flocculare</name>
    <dbReference type="NCBI Taxonomy" id="2128"/>
    <lineage>
        <taxon>Bacteria</taxon>
        <taxon>Bacillati</taxon>
        <taxon>Mycoplasmatota</taxon>
        <taxon>Mycoplasmoidales</taxon>
        <taxon>Metamycoplasmataceae</taxon>
        <taxon>Mesomycoplasma</taxon>
    </lineage>
</organism>
<comment type="caution">
    <text evidence="4">The sequence shown here is derived from an EMBL/GenBank/DDBJ whole genome shotgun (WGS) entry which is preliminary data.</text>
</comment>
<dbReference type="InterPro" id="IPR036237">
    <property type="entry name" value="Xyl_isomerase-like_sf"/>
</dbReference>
<dbReference type="Pfam" id="PF01261">
    <property type="entry name" value="AP_endonuc_2"/>
    <property type="match status" value="1"/>
</dbReference>
<dbReference type="Proteomes" id="UP001193441">
    <property type="component" value="Unassembled WGS sequence"/>
</dbReference>
<accession>A0AAW9XBP4</accession>
<dbReference type="GO" id="GO:0019852">
    <property type="term" value="P:L-ascorbic acid metabolic process"/>
    <property type="evidence" value="ECO:0007669"/>
    <property type="project" value="TreeGrafter"/>
</dbReference>
<evidence type="ECO:0000313" key="5">
    <source>
        <dbReference type="Proteomes" id="UP001193441"/>
    </source>
</evidence>
<dbReference type="Gene3D" id="3.20.20.150">
    <property type="entry name" value="Divalent-metal-dependent TIM barrel enzymes"/>
    <property type="match status" value="1"/>
</dbReference>
<dbReference type="GO" id="GO:0016861">
    <property type="term" value="F:intramolecular oxidoreductase activity, interconverting aldoses and ketoses"/>
    <property type="evidence" value="ECO:0007669"/>
    <property type="project" value="InterPro"/>
</dbReference>